<dbReference type="Pfam" id="PF08448">
    <property type="entry name" value="PAS_4"/>
    <property type="match status" value="1"/>
</dbReference>
<feature type="domain" description="PAC" evidence="2">
    <location>
        <begin position="199"/>
        <end position="250"/>
    </location>
</feature>
<dbReference type="CDD" id="cd01948">
    <property type="entry name" value="EAL"/>
    <property type="match status" value="1"/>
</dbReference>
<dbReference type="SUPFAM" id="SSF55785">
    <property type="entry name" value="PYP-like sensor domain (PAS domain)"/>
    <property type="match status" value="2"/>
</dbReference>
<dbReference type="Pfam" id="PF00989">
    <property type="entry name" value="PAS"/>
    <property type="match status" value="1"/>
</dbReference>
<dbReference type="InterPro" id="IPR000700">
    <property type="entry name" value="PAS-assoc_C"/>
</dbReference>
<dbReference type="InterPro" id="IPR052155">
    <property type="entry name" value="Biofilm_reg_signaling"/>
</dbReference>
<comment type="caution">
    <text evidence="5">The sequence shown here is derived from an EMBL/GenBank/DDBJ whole genome shotgun (WGS) entry which is preliminary data.</text>
</comment>
<dbReference type="PANTHER" id="PTHR44757">
    <property type="entry name" value="DIGUANYLATE CYCLASE DGCP"/>
    <property type="match status" value="1"/>
</dbReference>
<dbReference type="GO" id="GO:0006355">
    <property type="term" value="P:regulation of DNA-templated transcription"/>
    <property type="evidence" value="ECO:0007669"/>
    <property type="project" value="InterPro"/>
</dbReference>
<dbReference type="NCBIfam" id="TIGR00254">
    <property type="entry name" value="GGDEF"/>
    <property type="match status" value="1"/>
</dbReference>
<dbReference type="CDD" id="cd01949">
    <property type="entry name" value="GGDEF"/>
    <property type="match status" value="1"/>
</dbReference>
<feature type="domain" description="GGDEF" evidence="4">
    <location>
        <begin position="274"/>
        <end position="407"/>
    </location>
</feature>
<evidence type="ECO:0000259" key="1">
    <source>
        <dbReference type="PROSITE" id="PS50112"/>
    </source>
</evidence>
<dbReference type="NCBIfam" id="TIGR00229">
    <property type="entry name" value="sensory_box"/>
    <property type="match status" value="2"/>
</dbReference>
<dbReference type="InterPro" id="IPR035919">
    <property type="entry name" value="EAL_sf"/>
</dbReference>
<dbReference type="Gene3D" id="3.30.450.20">
    <property type="entry name" value="PAS domain"/>
    <property type="match status" value="2"/>
</dbReference>
<dbReference type="OrthoDB" id="23692at2"/>
<dbReference type="PROSITE" id="PS50113">
    <property type="entry name" value="PAC"/>
    <property type="match status" value="1"/>
</dbReference>
<accession>A0A561V839</accession>
<dbReference type="PANTHER" id="PTHR44757:SF2">
    <property type="entry name" value="BIOFILM ARCHITECTURE MAINTENANCE PROTEIN MBAA"/>
    <property type="match status" value="1"/>
</dbReference>
<dbReference type="EMBL" id="VIWX01000001">
    <property type="protein sequence ID" value="TWG07775.1"/>
    <property type="molecule type" value="Genomic_DNA"/>
</dbReference>
<dbReference type="Pfam" id="PF00563">
    <property type="entry name" value="EAL"/>
    <property type="match status" value="1"/>
</dbReference>
<protein>
    <submittedName>
        <fullName evidence="5">PAS domain S-box-containing protein/diguanylate cyclase (GGDEF)-like protein</fullName>
    </submittedName>
</protein>
<organism evidence="5 6">
    <name type="scientific">Saccharopolyspora dendranthemae</name>
    <dbReference type="NCBI Taxonomy" id="1181886"/>
    <lineage>
        <taxon>Bacteria</taxon>
        <taxon>Bacillati</taxon>
        <taxon>Actinomycetota</taxon>
        <taxon>Actinomycetes</taxon>
        <taxon>Pseudonocardiales</taxon>
        <taxon>Pseudonocardiaceae</taxon>
        <taxon>Saccharopolyspora</taxon>
    </lineage>
</organism>
<dbReference type="InterPro" id="IPR013767">
    <property type="entry name" value="PAS_fold"/>
</dbReference>
<dbReference type="InterPro" id="IPR029787">
    <property type="entry name" value="Nucleotide_cyclase"/>
</dbReference>
<dbReference type="InterPro" id="IPR000160">
    <property type="entry name" value="GGDEF_dom"/>
</dbReference>
<dbReference type="Pfam" id="PF00990">
    <property type="entry name" value="GGDEF"/>
    <property type="match status" value="1"/>
</dbReference>
<proteinExistence type="predicted"/>
<evidence type="ECO:0000313" key="6">
    <source>
        <dbReference type="Proteomes" id="UP000316184"/>
    </source>
</evidence>
<sequence length="673" mass="73926">MTELRGAAGAEALFSLSDFAVYTLDASGAVVSWNLGAERILGALASEVIGGSLAQFYTPEQIAAGHPEKLLEQAREHGTSVDEGWRVRKDGTWFWANVVTTALWAPDGELRGYARLTRDDTVAHEQLETSLRQFRDLYELTPVAIGLFDRHGYVLDSNSAMRRLLARSSKDLRGKHMNSLLDQGGTEPFEMNELSEGAAAQEWVLVRSDGEQVHCEVHVATSLQSGGDPFWLVVFEDVTDRRRESQSLRYWAHHDELTGLWNRTAIPQLVADPERAAVLYCDIKNFNRINEALGYAAGDEVLIAMARRLERQLPMGWSVGRSAADEFVVVCPDVAAEGGVAAIVTTVARLMHTSFDVRGHRVQVSALIGAALGSECRGSGEDLVRWAFASALRAKKSGRSSIAFAGPTLIDSIDGQLELEGELRDAIDNDELALHFQPTVAADGTIRTCESLLRWDHPERGMLSPGVILPVAERAGMLADLDAWVLSTALREAASWPVGRSGEPVSVSVNVAELMPGYPIFTDLIERLVAETGLAWERIVVELVETAIVDLPAEMRRGMHELRDRGMRFAVDDFGTGYSSLTRIREFPAQVIKIDRTFVTDIAHSHIDRTLVGVVTDMARSLDCTTVVEGVETREQFDVLRTMPIDAYQGWLFSKALPGPELAELIEAGPIIP</sequence>
<evidence type="ECO:0000259" key="3">
    <source>
        <dbReference type="PROSITE" id="PS50883"/>
    </source>
</evidence>
<evidence type="ECO:0000259" key="2">
    <source>
        <dbReference type="PROSITE" id="PS50113"/>
    </source>
</evidence>
<dbReference type="SUPFAM" id="SSF141868">
    <property type="entry name" value="EAL domain-like"/>
    <property type="match status" value="1"/>
</dbReference>
<evidence type="ECO:0000259" key="4">
    <source>
        <dbReference type="PROSITE" id="PS50887"/>
    </source>
</evidence>
<feature type="domain" description="PAS" evidence="1">
    <location>
        <begin position="21"/>
        <end position="78"/>
    </location>
</feature>
<dbReference type="RefSeq" id="WP_145736087.1">
    <property type="nucleotide sequence ID" value="NZ_VIWX01000001.1"/>
</dbReference>
<dbReference type="PROSITE" id="PS50883">
    <property type="entry name" value="EAL"/>
    <property type="match status" value="1"/>
</dbReference>
<reference evidence="5 6" key="1">
    <citation type="submission" date="2019-06" db="EMBL/GenBank/DDBJ databases">
        <title>Sequencing the genomes of 1000 actinobacteria strains.</title>
        <authorList>
            <person name="Klenk H.-P."/>
        </authorList>
    </citation>
    <scope>NUCLEOTIDE SEQUENCE [LARGE SCALE GENOMIC DNA]</scope>
    <source>
        <strain evidence="5 6">DSM 46699</strain>
    </source>
</reference>
<dbReference type="Gene3D" id="3.30.70.270">
    <property type="match status" value="1"/>
</dbReference>
<dbReference type="InterPro" id="IPR013656">
    <property type="entry name" value="PAS_4"/>
</dbReference>
<dbReference type="AlphaFoldDB" id="A0A561V839"/>
<evidence type="ECO:0000313" key="5">
    <source>
        <dbReference type="EMBL" id="TWG07775.1"/>
    </source>
</evidence>
<dbReference type="PROSITE" id="PS50887">
    <property type="entry name" value="GGDEF"/>
    <property type="match status" value="1"/>
</dbReference>
<keyword evidence="6" id="KW-1185">Reference proteome</keyword>
<dbReference type="Proteomes" id="UP000316184">
    <property type="component" value="Unassembled WGS sequence"/>
</dbReference>
<feature type="domain" description="EAL" evidence="3">
    <location>
        <begin position="416"/>
        <end position="670"/>
    </location>
</feature>
<feature type="domain" description="PAS" evidence="1">
    <location>
        <begin position="130"/>
        <end position="182"/>
    </location>
</feature>
<dbReference type="SMART" id="SM00052">
    <property type="entry name" value="EAL"/>
    <property type="match status" value="1"/>
</dbReference>
<dbReference type="SMART" id="SM00267">
    <property type="entry name" value="GGDEF"/>
    <property type="match status" value="1"/>
</dbReference>
<dbReference type="InterPro" id="IPR035965">
    <property type="entry name" value="PAS-like_dom_sf"/>
</dbReference>
<dbReference type="Gene3D" id="3.20.20.450">
    <property type="entry name" value="EAL domain"/>
    <property type="match status" value="1"/>
</dbReference>
<dbReference type="PROSITE" id="PS50112">
    <property type="entry name" value="PAS"/>
    <property type="match status" value="2"/>
</dbReference>
<dbReference type="InterPro" id="IPR001633">
    <property type="entry name" value="EAL_dom"/>
</dbReference>
<dbReference type="InterPro" id="IPR000014">
    <property type="entry name" value="PAS"/>
</dbReference>
<dbReference type="SUPFAM" id="SSF55073">
    <property type="entry name" value="Nucleotide cyclase"/>
    <property type="match status" value="1"/>
</dbReference>
<gene>
    <name evidence="5" type="ORF">FHU35_11394</name>
</gene>
<name>A0A561V839_9PSEU</name>
<dbReference type="SMART" id="SM00091">
    <property type="entry name" value="PAS"/>
    <property type="match status" value="2"/>
</dbReference>
<dbReference type="InterPro" id="IPR043128">
    <property type="entry name" value="Rev_trsase/Diguanyl_cyclase"/>
</dbReference>
<dbReference type="CDD" id="cd00130">
    <property type="entry name" value="PAS"/>
    <property type="match status" value="2"/>
</dbReference>